<keyword evidence="7" id="KW-1185">Reference proteome</keyword>
<dbReference type="EMBL" id="LXQA010022976">
    <property type="protein sequence ID" value="MCH92576.1"/>
    <property type="molecule type" value="Genomic_DNA"/>
</dbReference>
<feature type="non-terminal residue" evidence="6">
    <location>
        <position position="389"/>
    </location>
</feature>
<comment type="cofactor">
    <cofactor evidence="1">
        <name>Mg(2+)</name>
        <dbReference type="ChEBI" id="CHEBI:18420"/>
    </cofactor>
</comment>
<evidence type="ECO:0000313" key="7">
    <source>
        <dbReference type="Proteomes" id="UP000265520"/>
    </source>
</evidence>
<dbReference type="AlphaFoldDB" id="A0A392MYF5"/>
<dbReference type="GO" id="GO:0005634">
    <property type="term" value="C:nucleus"/>
    <property type="evidence" value="ECO:0007669"/>
    <property type="project" value="TreeGrafter"/>
</dbReference>
<evidence type="ECO:0000256" key="4">
    <source>
        <dbReference type="ARBA" id="ARBA00022842"/>
    </source>
</evidence>
<reference evidence="6 7" key="1">
    <citation type="journal article" date="2018" name="Front. Plant Sci.">
        <title>Red Clover (Trifolium pratense) and Zigzag Clover (T. medium) - A Picture of Genomic Similarities and Differences.</title>
        <authorList>
            <person name="Dluhosova J."/>
            <person name="Istvanek J."/>
            <person name="Nedelnik J."/>
            <person name="Repkova J."/>
        </authorList>
    </citation>
    <scope>NUCLEOTIDE SEQUENCE [LARGE SCALE GENOMIC DNA]</scope>
    <source>
        <strain evidence="7">cv. 10/8</strain>
        <tissue evidence="6">Leaf</tissue>
    </source>
</reference>
<name>A0A392MYF5_9FABA</name>
<evidence type="ECO:0000256" key="1">
    <source>
        <dbReference type="ARBA" id="ARBA00001946"/>
    </source>
</evidence>
<dbReference type="Proteomes" id="UP000265520">
    <property type="component" value="Unassembled WGS sequence"/>
</dbReference>
<evidence type="ECO:0000256" key="2">
    <source>
        <dbReference type="ARBA" id="ARBA00022723"/>
    </source>
</evidence>
<feature type="compositionally biased region" description="Polar residues" evidence="5">
    <location>
        <begin position="116"/>
        <end position="127"/>
    </location>
</feature>
<dbReference type="GO" id="GO:0046872">
    <property type="term" value="F:metal ion binding"/>
    <property type="evidence" value="ECO:0007669"/>
    <property type="project" value="UniProtKB-KW"/>
</dbReference>
<keyword evidence="4" id="KW-0460">Magnesium</keyword>
<feature type="non-terminal residue" evidence="6">
    <location>
        <position position="1"/>
    </location>
</feature>
<evidence type="ECO:0000256" key="5">
    <source>
        <dbReference type="SAM" id="MobiDB-lite"/>
    </source>
</evidence>
<accession>A0A392MYF5</accession>
<dbReference type="Gene3D" id="3.60.10.10">
    <property type="entry name" value="Endonuclease/exonuclease/phosphatase"/>
    <property type="match status" value="1"/>
</dbReference>
<feature type="compositionally biased region" description="Low complexity" evidence="5">
    <location>
        <begin position="188"/>
        <end position="206"/>
    </location>
</feature>
<gene>
    <name evidence="6" type="ORF">A2U01_0013516</name>
</gene>
<keyword evidence="2" id="KW-0479">Metal-binding</keyword>
<protein>
    <submittedName>
        <fullName evidence="6">Cytochrome P450</fullName>
    </submittedName>
</protein>
<dbReference type="InterPro" id="IPR004808">
    <property type="entry name" value="AP_endonuc_1"/>
</dbReference>
<proteinExistence type="predicted"/>
<feature type="compositionally biased region" description="Basic and acidic residues" evidence="5">
    <location>
        <begin position="166"/>
        <end position="182"/>
    </location>
</feature>
<dbReference type="SUPFAM" id="SSF56219">
    <property type="entry name" value="DNase I-like"/>
    <property type="match status" value="1"/>
</dbReference>
<dbReference type="InterPro" id="IPR036691">
    <property type="entry name" value="Endo/exonu/phosph_ase_sf"/>
</dbReference>
<dbReference type="PANTHER" id="PTHR22748:SF11">
    <property type="entry name" value="OS07G0184032 PROTEIN"/>
    <property type="match status" value="1"/>
</dbReference>
<keyword evidence="3" id="KW-0378">Hydrolase</keyword>
<dbReference type="PANTHER" id="PTHR22748">
    <property type="entry name" value="AP ENDONUCLEASE"/>
    <property type="match status" value="1"/>
</dbReference>
<comment type="caution">
    <text evidence="6">The sequence shown here is derived from an EMBL/GenBank/DDBJ whole genome shotgun (WGS) entry which is preliminary data.</text>
</comment>
<dbReference type="GO" id="GO:0003906">
    <property type="term" value="F:DNA-(apurinic or apyrimidinic site) endonuclease activity"/>
    <property type="evidence" value="ECO:0007669"/>
    <property type="project" value="TreeGrafter"/>
</dbReference>
<sequence>VSTPSLHEINESFKVQVADTDFDVRIVEEVAKGFAKDACLVECAEDNQSQYSLPSEMQDDEPLVNAYVEQLHEDLATKINEESNHRSTRPKHKASSQAKCLGPYRVRSTSGGGTQGAKNSATSSGHSSVRGRQVKKKIVVPSIRGIKKIARLSEVERNDLIRALKRDKQQRTAKLAKEDKSKSQAKQGTSLTTGSGSNSNSHNKPNNSKEYRSWLVLHGDSRCVQEDLEELGETVGLKCSNRFDVLAKGRGSGGLGAGEKRREIRRLISESKVDILCLQESKLEVVDIGLIRFLWGSEEVDFSFISSVGASGGIITIWNPRVVHVWYSMAKASCLIISGQFISNNVNFFLANVYAPCNDADRVLLWNDLSAFLQQHLQSAGCVVGDFNA</sequence>
<feature type="region of interest" description="Disordered" evidence="5">
    <location>
        <begin position="80"/>
        <end position="136"/>
    </location>
</feature>
<feature type="region of interest" description="Disordered" evidence="5">
    <location>
        <begin position="166"/>
        <end position="208"/>
    </location>
</feature>
<dbReference type="GO" id="GO:0008311">
    <property type="term" value="F:double-stranded DNA 3'-5' DNA exonuclease activity"/>
    <property type="evidence" value="ECO:0007669"/>
    <property type="project" value="TreeGrafter"/>
</dbReference>
<dbReference type="GO" id="GO:0008081">
    <property type="term" value="F:phosphoric diester hydrolase activity"/>
    <property type="evidence" value="ECO:0007669"/>
    <property type="project" value="TreeGrafter"/>
</dbReference>
<organism evidence="6 7">
    <name type="scientific">Trifolium medium</name>
    <dbReference type="NCBI Taxonomy" id="97028"/>
    <lineage>
        <taxon>Eukaryota</taxon>
        <taxon>Viridiplantae</taxon>
        <taxon>Streptophyta</taxon>
        <taxon>Embryophyta</taxon>
        <taxon>Tracheophyta</taxon>
        <taxon>Spermatophyta</taxon>
        <taxon>Magnoliopsida</taxon>
        <taxon>eudicotyledons</taxon>
        <taxon>Gunneridae</taxon>
        <taxon>Pentapetalae</taxon>
        <taxon>rosids</taxon>
        <taxon>fabids</taxon>
        <taxon>Fabales</taxon>
        <taxon>Fabaceae</taxon>
        <taxon>Papilionoideae</taxon>
        <taxon>50 kb inversion clade</taxon>
        <taxon>NPAAA clade</taxon>
        <taxon>Hologalegina</taxon>
        <taxon>IRL clade</taxon>
        <taxon>Trifolieae</taxon>
        <taxon>Trifolium</taxon>
    </lineage>
</organism>
<evidence type="ECO:0000256" key="3">
    <source>
        <dbReference type="ARBA" id="ARBA00022801"/>
    </source>
</evidence>
<evidence type="ECO:0000313" key="6">
    <source>
        <dbReference type="EMBL" id="MCH92576.1"/>
    </source>
</evidence>
<dbReference type="GO" id="GO:0006284">
    <property type="term" value="P:base-excision repair"/>
    <property type="evidence" value="ECO:0007669"/>
    <property type="project" value="TreeGrafter"/>
</dbReference>